<dbReference type="RefSeq" id="WP_198489685.1">
    <property type="nucleotide sequence ID" value="NZ_CP066078.1"/>
</dbReference>
<feature type="region of interest" description="Disordered" evidence="17">
    <location>
        <begin position="1"/>
        <end position="39"/>
    </location>
</feature>
<evidence type="ECO:0000256" key="17">
    <source>
        <dbReference type="SAM" id="MobiDB-lite"/>
    </source>
</evidence>
<keyword evidence="12" id="KW-0238">DNA-binding</keyword>
<dbReference type="PANTHER" id="PTHR43152">
    <property type="entry name" value="UVRABC SYSTEM PROTEIN A"/>
    <property type="match status" value="1"/>
</dbReference>
<dbReference type="GO" id="GO:0005737">
    <property type="term" value="C:cytoplasm"/>
    <property type="evidence" value="ECO:0007669"/>
    <property type="project" value="UniProtKB-SubCell"/>
</dbReference>
<keyword evidence="3" id="KW-0479">Metal-binding</keyword>
<evidence type="ECO:0000256" key="6">
    <source>
        <dbReference type="ARBA" id="ARBA00022763"/>
    </source>
</evidence>
<evidence type="ECO:0000256" key="5">
    <source>
        <dbReference type="ARBA" id="ARBA00022741"/>
    </source>
</evidence>
<dbReference type="InterPro" id="IPR041552">
    <property type="entry name" value="UvrA_DNA-bd"/>
</dbReference>
<sequence length="919" mass="97716">MPTDQPAASRTSSPATTPTAAPAGAAPAAAPRVRDDRAPDVVRVRGAREHNLRDVDLEVPRDAIVVFTGVSGSGKSSLAFGTLFAESQRRYLESVAPYARRLIDQAGVPEVDAVEGMPPAVALQQQRGTGGSSRSSVGSVTGLSNVLRMLYSRAGIYPADQPMLYAEDFSPNTPEGACPECHGIGRVYDVTEDLMVPDPTLSIRDGAIASWPGAWHGQNQRDILVNLGYDIDVPWQDMPADAREWILYTEERPTIPVYRHAQSPDAVRRLKADGAEPSYRGTFVGARRYVLDTFAGSKSAAAKKRAARYLTGAVCPACRGRRIKAEALTVTFEGLDITEISALPLHELRDLLTPVLDDAWTPTAPEDARAAVLPDEAARRAAVEARVAAGGSAHAGGGDVRTTPNLSAEKIAAARSLVRDLLARLRPILDLGLGYLAPERSTPTLSPGELQRLRLATQLSSELFGVVYVLDEPSAGLHPRDREALLGILRDLRAAGNSVFVIEHSLDVIRAADWLVDIGPGAGSDGGRVLYSGEPAGLAQAEESVTRRYLAADAARPAGPGRTPTGWLELTGVHRHNLRGTDARIPLGCLTAVTGVSGAGKSTLVGQALPQLLARAGATAAGGAAHPEETAEQAPDEASLLLQTDAETTRGAVSGDVERVRRVVGIDQKPIGRTPRSNVATYTGLFDRVRRLFAGTDESRSRGYKPGRFSFNVPGGRCPTCEGEGWIMVELLFLPSVYSPCPDCHGARYNPETLQITWNGRNIAEVLDLTVAEAREFFDEVPEVRRTLDVLDDVGLGYVRLGQPATELSGGEAQRVKLAAELQRSHRGHTLYVLDEPTAGLHPADTDRLLAHLQRLVEAGSTVVVVELDMRVVAQADHVIELGPGAGEDGGRVVAAGTPREVADGAGASASYLAAELGE</sequence>
<evidence type="ECO:0000256" key="4">
    <source>
        <dbReference type="ARBA" id="ARBA00022737"/>
    </source>
</evidence>
<dbReference type="FunFam" id="1.20.1580.10:FF:000002">
    <property type="entry name" value="UvrABC system protein A"/>
    <property type="match status" value="1"/>
</dbReference>
<name>A0A7T4MS88_9MICC</name>
<evidence type="ECO:0000256" key="14">
    <source>
        <dbReference type="ARBA" id="ARBA00038000"/>
    </source>
</evidence>
<keyword evidence="2" id="KW-0963">Cytoplasm</keyword>
<dbReference type="GO" id="GO:0008270">
    <property type="term" value="F:zinc ion binding"/>
    <property type="evidence" value="ECO:0007669"/>
    <property type="project" value="UniProtKB-KW"/>
</dbReference>
<dbReference type="AlphaFoldDB" id="A0A7T4MS88"/>
<keyword evidence="9" id="KW-0862">Zinc</keyword>
<dbReference type="InterPro" id="IPR017871">
    <property type="entry name" value="ABC_transporter-like_CS"/>
</dbReference>
<protein>
    <recommendedName>
        <fullName evidence="15">UvrABC system protein A</fullName>
    </recommendedName>
    <alternativeName>
        <fullName evidence="16">Excinuclease ABC subunit A</fullName>
    </alternativeName>
</protein>
<feature type="domain" description="ABC transporter" evidence="18">
    <location>
        <begin position="561"/>
        <end position="909"/>
    </location>
</feature>
<dbReference type="Proteomes" id="UP000595221">
    <property type="component" value="Chromosome"/>
</dbReference>
<keyword evidence="5" id="KW-0547">Nucleotide-binding</keyword>
<keyword evidence="13" id="KW-0234">DNA repair</keyword>
<evidence type="ECO:0000313" key="19">
    <source>
        <dbReference type="EMBL" id="QQC58613.1"/>
    </source>
</evidence>
<keyword evidence="6" id="KW-0227">DNA damage</keyword>
<evidence type="ECO:0000256" key="1">
    <source>
        <dbReference type="ARBA" id="ARBA00004496"/>
    </source>
</evidence>
<organism evidence="19 20">
    <name type="scientific">Rothia kristinae</name>
    <dbReference type="NCBI Taxonomy" id="37923"/>
    <lineage>
        <taxon>Bacteria</taxon>
        <taxon>Bacillati</taxon>
        <taxon>Actinomycetota</taxon>
        <taxon>Actinomycetes</taxon>
        <taxon>Micrococcales</taxon>
        <taxon>Micrococcaceae</taxon>
        <taxon>Rothia</taxon>
    </lineage>
</organism>
<dbReference type="Gene3D" id="1.20.1580.10">
    <property type="entry name" value="ABC transporter ATPase like domain"/>
    <property type="match status" value="2"/>
</dbReference>
<evidence type="ECO:0000256" key="11">
    <source>
        <dbReference type="ARBA" id="ARBA00022881"/>
    </source>
</evidence>
<accession>A0A7T4MS88</accession>
<feature type="compositionally biased region" description="Low complexity" evidence="17">
    <location>
        <begin position="1"/>
        <end position="31"/>
    </location>
</feature>
<keyword evidence="8" id="KW-0863">Zinc-finger</keyword>
<dbReference type="EMBL" id="CP066078">
    <property type="protein sequence ID" value="QQC58613.1"/>
    <property type="molecule type" value="Genomic_DNA"/>
</dbReference>
<dbReference type="GO" id="GO:0004518">
    <property type="term" value="F:nuclease activity"/>
    <property type="evidence" value="ECO:0007669"/>
    <property type="project" value="UniProtKB-KW"/>
</dbReference>
<evidence type="ECO:0000259" key="18">
    <source>
        <dbReference type="PROSITE" id="PS50893"/>
    </source>
</evidence>
<comment type="similarity">
    <text evidence="14">Belongs to the ABC transporter superfamily. UvrA family.</text>
</comment>
<evidence type="ECO:0000256" key="3">
    <source>
        <dbReference type="ARBA" id="ARBA00022723"/>
    </source>
</evidence>
<evidence type="ECO:0000256" key="13">
    <source>
        <dbReference type="ARBA" id="ARBA00023204"/>
    </source>
</evidence>
<dbReference type="Gene3D" id="3.40.50.300">
    <property type="entry name" value="P-loop containing nucleotide triphosphate hydrolases"/>
    <property type="match status" value="2"/>
</dbReference>
<dbReference type="InterPro" id="IPR027417">
    <property type="entry name" value="P-loop_NTPase"/>
</dbReference>
<gene>
    <name evidence="19" type="ORF">I6H58_06310</name>
</gene>
<proteinExistence type="inferred from homology"/>
<evidence type="ECO:0000313" key="20">
    <source>
        <dbReference type="Proteomes" id="UP000595221"/>
    </source>
</evidence>
<evidence type="ECO:0000256" key="16">
    <source>
        <dbReference type="ARBA" id="ARBA00042156"/>
    </source>
</evidence>
<dbReference type="PANTHER" id="PTHR43152:SF1">
    <property type="entry name" value="UVRA PROTEIN"/>
    <property type="match status" value="1"/>
</dbReference>
<dbReference type="GO" id="GO:0005524">
    <property type="term" value="F:ATP binding"/>
    <property type="evidence" value="ECO:0007669"/>
    <property type="project" value="UniProtKB-KW"/>
</dbReference>
<keyword evidence="11" id="KW-0267">Excision nuclease</keyword>
<dbReference type="GO" id="GO:0006281">
    <property type="term" value="P:DNA repair"/>
    <property type="evidence" value="ECO:0007669"/>
    <property type="project" value="UniProtKB-KW"/>
</dbReference>
<dbReference type="SUPFAM" id="SSF52540">
    <property type="entry name" value="P-loop containing nucleoside triphosphate hydrolases"/>
    <property type="match status" value="2"/>
</dbReference>
<evidence type="ECO:0000256" key="7">
    <source>
        <dbReference type="ARBA" id="ARBA00022769"/>
    </source>
</evidence>
<dbReference type="GO" id="GO:0016887">
    <property type="term" value="F:ATP hydrolysis activity"/>
    <property type="evidence" value="ECO:0007669"/>
    <property type="project" value="InterPro"/>
</dbReference>
<evidence type="ECO:0000256" key="8">
    <source>
        <dbReference type="ARBA" id="ARBA00022771"/>
    </source>
</evidence>
<dbReference type="PROSITE" id="PS00211">
    <property type="entry name" value="ABC_TRANSPORTER_1"/>
    <property type="match status" value="2"/>
</dbReference>
<evidence type="ECO:0000256" key="2">
    <source>
        <dbReference type="ARBA" id="ARBA00022490"/>
    </source>
</evidence>
<dbReference type="InterPro" id="IPR003439">
    <property type="entry name" value="ABC_transporter-like_ATP-bd"/>
</dbReference>
<dbReference type="PROSITE" id="PS50893">
    <property type="entry name" value="ABC_TRANSPORTER_2"/>
    <property type="match status" value="1"/>
</dbReference>
<evidence type="ECO:0000256" key="9">
    <source>
        <dbReference type="ARBA" id="ARBA00022833"/>
    </source>
</evidence>
<dbReference type="Pfam" id="PF17755">
    <property type="entry name" value="UvrA_DNA-bind"/>
    <property type="match status" value="1"/>
</dbReference>
<comment type="subcellular location">
    <subcellularLocation>
        <location evidence="1">Cytoplasm</location>
    </subcellularLocation>
</comment>
<reference evidence="19 20" key="1">
    <citation type="submission" date="2020-12" db="EMBL/GenBank/DDBJ databases">
        <title>FDA dAtabase for Regulatory Grade micrObial Sequences (FDA-ARGOS): Supporting development and validation of Infectious Disease Dx tests.</title>
        <authorList>
            <person name="Sproer C."/>
            <person name="Gronow S."/>
            <person name="Severitt S."/>
            <person name="Schroder I."/>
            <person name="Tallon L."/>
            <person name="Sadzewicz L."/>
            <person name="Zhao X."/>
            <person name="Boylan J."/>
            <person name="Ott S."/>
            <person name="Bowen H."/>
            <person name="Vavikolanu K."/>
            <person name="Mehta A."/>
            <person name="Aluvathingal J."/>
            <person name="Nadendla S."/>
            <person name="Lowell S."/>
            <person name="Myers T."/>
            <person name="Yan Y."/>
            <person name="Sichtig H."/>
        </authorList>
    </citation>
    <scope>NUCLEOTIDE SEQUENCE [LARGE SCALE GENOMIC DNA]</scope>
    <source>
        <strain evidence="19 20">FDAARGOS_1001</strain>
    </source>
</reference>
<keyword evidence="10" id="KW-0067">ATP-binding</keyword>
<keyword evidence="4" id="KW-0677">Repeat</keyword>
<evidence type="ECO:0000256" key="15">
    <source>
        <dbReference type="ARBA" id="ARBA00039316"/>
    </source>
</evidence>
<evidence type="ECO:0000256" key="10">
    <source>
        <dbReference type="ARBA" id="ARBA00022840"/>
    </source>
</evidence>
<keyword evidence="7" id="KW-0228">DNA excision</keyword>
<dbReference type="Gene3D" id="1.10.8.280">
    <property type="entry name" value="ABC transporter ATPase domain-like"/>
    <property type="match status" value="1"/>
</dbReference>
<evidence type="ECO:0000256" key="12">
    <source>
        <dbReference type="ARBA" id="ARBA00023125"/>
    </source>
</evidence>
<dbReference type="GO" id="GO:0003677">
    <property type="term" value="F:DNA binding"/>
    <property type="evidence" value="ECO:0007669"/>
    <property type="project" value="UniProtKB-KW"/>
</dbReference>